<comment type="caution">
    <text evidence="1">The sequence shown here is derived from an EMBL/GenBank/DDBJ whole genome shotgun (WGS) entry which is preliminary data.</text>
</comment>
<reference evidence="1" key="1">
    <citation type="journal article" name="BMC Genomics">
        <title>Long-read sequencing and de novo genome assembly of marine medaka (Oryzias melastigma).</title>
        <authorList>
            <person name="Liang P."/>
            <person name="Saqib H.S.A."/>
            <person name="Ni X."/>
            <person name="Shen Y."/>
        </authorList>
    </citation>
    <scope>NUCLEOTIDE SEQUENCE</scope>
    <source>
        <strain evidence="1">Bigg-433</strain>
    </source>
</reference>
<organism evidence="1 2">
    <name type="scientific">Oryzias melastigma</name>
    <name type="common">Marine medaka</name>
    <dbReference type="NCBI Taxonomy" id="30732"/>
    <lineage>
        <taxon>Eukaryota</taxon>
        <taxon>Metazoa</taxon>
        <taxon>Chordata</taxon>
        <taxon>Craniata</taxon>
        <taxon>Vertebrata</taxon>
        <taxon>Euteleostomi</taxon>
        <taxon>Actinopterygii</taxon>
        <taxon>Neopterygii</taxon>
        <taxon>Teleostei</taxon>
        <taxon>Neoteleostei</taxon>
        <taxon>Acanthomorphata</taxon>
        <taxon>Ovalentaria</taxon>
        <taxon>Atherinomorphae</taxon>
        <taxon>Beloniformes</taxon>
        <taxon>Adrianichthyidae</taxon>
        <taxon>Oryziinae</taxon>
        <taxon>Oryzias</taxon>
    </lineage>
</organism>
<proteinExistence type="predicted"/>
<name>A0A834EYT8_ORYME</name>
<evidence type="ECO:0000313" key="1">
    <source>
        <dbReference type="EMBL" id="KAF6714734.1"/>
    </source>
</evidence>
<gene>
    <name evidence="1" type="ORF">FQA47_016156</name>
</gene>
<accession>A0A834EYT8</accession>
<protein>
    <submittedName>
        <fullName evidence="1">Uncharacterized protein</fullName>
    </submittedName>
</protein>
<sequence>MCCGQSLQREFTAEPKSANRRGGNKKRRLEATRKELMELTRFPDCILLQNVQMCRMFGPSFTFQNFKPHFKLTHLSTLPTFSCHVLQNSSLQLNSSTKKAPVSVPSHKPSFYVTKTKRL</sequence>
<dbReference type="AlphaFoldDB" id="A0A834EYT8"/>
<dbReference type="Proteomes" id="UP000646548">
    <property type="component" value="Unassembled WGS sequence"/>
</dbReference>
<dbReference type="EMBL" id="WKFB01001209">
    <property type="protein sequence ID" value="KAF6714734.1"/>
    <property type="molecule type" value="Genomic_DNA"/>
</dbReference>
<evidence type="ECO:0000313" key="2">
    <source>
        <dbReference type="Proteomes" id="UP000646548"/>
    </source>
</evidence>